<protein>
    <submittedName>
        <fullName evidence="2">Genomic scaffold, ProqFM164S01</fullName>
    </submittedName>
</protein>
<gene>
    <name evidence="2" type="ORF">PROQFM164_S01g001441</name>
</gene>
<name>W6PUR3_PENRF</name>
<organism evidence="2 3">
    <name type="scientific">Penicillium roqueforti (strain FM164)</name>
    <dbReference type="NCBI Taxonomy" id="1365484"/>
    <lineage>
        <taxon>Eukaryota</taxon>
        <taxon>Fungi</taxon>
        <taxon>Dikarya</taxon>
        <taxon>Ascomycota</taxon>
        <taxon>Pezizomycotina</taxon>
        <taxon>Eurotiomycetes</taxon>
        <taxon>Eurotiomycetidae</taxon>
        <taxon>Eurotiales</taxon>
        <taxon>Aspergillaceae</taxon>
        <taxon>Penicillium</taxon>
    </lineage>
</organism>
<evidence type="ECO:0000313" key="3">
    <source>
        <dbReference type="Proteomes" id="UP000030686"/>
    </source>
</evidence>
<evidence type="ECO:0000256" key="1">
    <source>
        <dbReference type="SAM" id="MobiDB-lite"/>
    </source>
</evidence>
<feature type="region of interest" description="Disordered" evidence="1">
    <location>
        <begin position="89"/>
        <end position="113"/>
    </location>
</feature>
<dbReference type="OrthoDB" id="5412996at2759"/>
<keyword evidence="3" id="KW-1185">Reference proteome</keyword>
<dbReference type="AlphaFoldDB" id="W6PUR3"/>
<accession>W6PUR3</accession>
<feature type="compositionally biased region" description="Basic and acidic residues" evidence="1">
    <location>
        <begin position="93"/>
        <end position="113"/>
    </location>
</feature>
<dbReference type="OMA" id="SEDSWIM"/>
<evidence type="ECO:0000313" key="2">
    <source>
        <dbReference type="EMBL" id="CDM27630.1"/>
    </source>
</evidence>
<reference evidence="2" key="1">
    <citation type="journal article" date="2014" name="Nat. Commun.">
        <title>Multiple recent horizontal transfers of a large genomic region in cheese making fungi.</title>
        <authorList>
            <person name="Cheeseman K."/>
            <person name="Ropars J."/>
            <person name="Renault P."/>
            <person name="Dupont J."/>
            <person name="Gouzy J."/>
            <person name="Branca A."/>
            <person name="Abraham A.L."/>
            <person name="Ceppi M."/>
            <person name="Conseiller E."/>
            <person name="Debuchy R."/>
            <person name="Malagnac F."/>
            <person name="Goarin A."/>
            <person name="Silar P."/>
            <person name="Lacoste S."/>
            <person name="Sallet E."/>
            <person name="Bensimon A."/>
            <person name="Giraud T."/>
            <person name="Brygoo Y."/>
        </authorList>
    </citation>
    <scope>NUCLEOTIDE SEQUENCE [LARGE SCALE GENOMIC DNA]</scope>
    <source>
        <strain evidence="2">FM164</strain>
    </source>
</reference>
<proteinExistence type="predicted"/>
<dbReference type="Proteomes" id="UP000030686">
    <property type="component" value="Unassembled WGS sequence"/>
</dbReference>
<dbReference type="STRING" id="1365484.W6PUR3"/>
<dbReference type="EMBL" id="HG792015">
    <property type="protein sequence ID" value="CDM27630.1"/>
    <property type="molecule type" value="Genomic_DNA"/>
</dbReference>
<sequence length="113" mass="13466">MNDSWESGDFWILYAALHSFAFDGIYWQKIDSRFFGPTESIEDAWKERLDLLDEGQKDEMELLLDRKLQEMNTRVLSWDPDAYTLAFHQQSKSQEEKANEEKGKREEQTEEHS</sequence>